<evidence type="ECO:0000256" key="2">
    <source>
        <dbReference type="ARBA" id="ARBA00022475"/>
    </source>
</evidence>
<feature type="transmembrane region" description="Helical" evidence="7">
    <location>
        <begin position="681"/>
        <end position="709"/>
    </location>
</feature>
<evidence type="ECO:0000256" key="3">
    <source>
        <dbReference type="ARBA" id="ARBA00022692"/>
    </source>
</evidence>
<evidence type="ECO:0000256" key="1">
    <source>
        <dbReference type="ARBA" id="ARBA00004651"/>
    </source>
</evidence>
<feature type="transmembrane region" description="Helical" evidence="7">
    <location>
        <begin position="313"/>
        <end position="345"/>
    </location>
</feature>
<dbReference type="InterPro" id="IPR003838">
    <property type="entry name" value="ABC3_permease_C"/>
</dbReference>
<feature type="transmembrane region" description="Helical" evidence="7">
    <location>
        <begin position="415"/>
        <end position="439"/>
    </location>
</feature>
<dbReference type="RefSeq" id="WP_043102354.1">
    <property type="nucleotide sequence ID" value="NZ_JACHET010000001.1"/>
</dbReference>
<feature type="domain" description="ABC3 transporter permease C-terminal" evidence="8">
    <location>
        <begin position="276"/>
        <end position="386"/>
    </location>
</feature>
<feature type="transmembrane region" description="Helical" evidence="7">
    <location>
        <begin position="21"/>
        <end position="43"/>
    </location>
</feature>
<evidence type="ECO:0000256" key="6">
    <source>
        <dbReference type="ARBA" id="ARBA00038076"/>
    </source>
</evidence>
<keyword evidence="12" id="KW-1185">Reference proteome</keyword>
<comment type="caution">
    <text evidence="10">The sequence shown here is derived from an EMBL/GenBank/DDBJ whole genome shotgun (WGS) entry which is preliminary data.</text>
</comment>
<keyword evidence="2" id="KW-1003">Cell membrane</keyword>
<feature type="transmembrane region" description="Helical" evidence="7">
    <location>
        <begin position="269"/>
        <end position="292"/>
    </location>
</feature>
<dbReference type="EMBL" id="JACHET010000001">
    <property type="protein sequence ID" value="MBB6185359.1"/>
    <property type="molecule type" value="Genomic_DNA"/>
</dbReference>
<reference evidence="10 12" key="1">
    <citation type="submission" date="2014-09" db="EMBL/GenBank/DDBJ databases">
        <title>Xanthomonadaceae 3.5X direct submission.</title>
        <authorList>
            <person name="Fang T."/>
            <person name="Wang H."/>
        </authorList>
    </citation>
    <scope>NUCLEOTIDE SEQUENCE [LARGE SCALE GENOMIC DNA]</scope>
    <source>
        <strain evidence="10 12">3.5X</strain>
    </source>
</reference>
<dbReference type="Proteomes" id="UP000029708">
    <property type="component" value="Unassembled WGS sequence"/>
</dbReference>
<feature type="domain" description="ABC3 transporter permease C-terminal" evidence="8">
    <location>
        <begin position="686"/>
        <end position="800"/>
    </location>
</feature>
<keyword evidence="3 7" id="KW-0812">Transmembrane</keyword>
<feature type="domain" description="MacB-like periplasmic core" evidence="9">
    <location>
        <begin position="416"/>
        <end position="620"/>
    </location>
</feature>
<proteinExistence type="inferred from homology"/>
<evidence type="ECO:0000313" key="12">
    <source>
        <dbReference type="Proteomes" id="UP000029708"/>
    </source>
</evidence>
<dbReference type="InterPro" id="IPR050250">
    <property type="entry name" value="Macrolide_Exporter_MacB"/>
</dbReference>
<evidence type="ECO:0000256" key="4">
    <source>
        <dbReference type="ARBA" id="ARBA00022989"/>
    </source>
</evidence>
<keyword evidence="5 7" id="KW-0472">Membrane</keyword>
<dbReference type="InterPro" id="IPR025857">
    <property type="entry name" value="MacB_PCD"/>
</dbReference>
<accession>A0A099CTL2</accession>
<evidence type="ECO:0000259" key="8">
    <source>
        <dbReference type="Pfam" id="PF02687"/>
    </source>
</evidence>
<evidence type="ECO:0000313" key="10">
    <source>
        <dbReference type="EMBL" id="KGI77104.1"/>
    </source>
</evidence>
<dbReference type="HOGENOM" id="CLU_009433_0_0_6"/>
<dbReference type="InterPro" id="IPR017800">
    <property type="entry name" value="ADOP"/>
</dbReference>
<feature type="transmembrane region" description="Helical" evidence="7">
    <location>
        <begin position="365"/>
        <end position="386"/>
    </location>
</feature>
<name>A0A099CTL2_9GAMM</name>
<protein>
    <submittedName>
        <fullName evidence="10 11">Permease</fullName>
    </submittedName>
</protein>
<evidence type="ECO:0000256" key="5">
    <source>
        <dbReference type="ARBA" id="ARBA00023136"/>
    </source>
</evidence>
<feature type="transmembrane region" description="Helical" evidence="7">
    <location>
        <begin position="773"/>
        <end position="795"/>
    </location>
</feature>
<dbReference type="PANTHER" id="PTHR30572:SF4">
    <property type="entry name" value="ABC TRANSPORTER PERMEASE YTRF"/>
    <property type="match status" value="1"/>
</dbReference>
<evidence type="ECO:0000259" key="9">
    <source>
        <dbReference type="Pfam" id="PF12704"/>
    </source>
</evidence>
<evidence type="ECO:0000313" key="11">
    <source>
        <dbReference type="EMBL" id="MBB6185359.1"/>
    </source>
</evidence>
<reference evidence="11 13" key="2">
    <citation type="submission" date="2020-08" db="EMBL/GenBank/DDBJ databases">
        <title>Genomic Encyclopedia of Type Strains, Phase IV (KMG-IV): sequencing the most valuable type-strain genomes for metagenomic binning, comparative biology and taxonomic classification.</title>
        <authorList>
            <person name="Goeker M."/>
        </authorList>
    </citation>
    <scope>NUCLEOTIDE SEQUENCE [LARGE SCALE GENOMIC DNA]</scope>
    <source>
        <strain evidence="11 13">DSM 107085</strain>
    </source>
</reference>
<comment type="similarity">
    <text evidence="6">Belongs to the ABC-4 integral membrane protein family.</text>
</comment>
<dbReference type="PANTHER" id="PTHR30572">
    <property type="entry name" value="MEMBRANE COMPONENT OF TRANSPORTER-RELATED"/>
    <property type="match status" value="1"/>
</dbReference>
<comment type="subcellular location">
    <subcellularLocation>
        <location evidence="1">Cell membrane</location>
        <topology evidence="1">Multi-pass membrane protein</topology>
    </subcellularLocation>
</comment>
<feature type="domain" description="MacB-like periplasmic core" evidence="9">
    <location>
        <begin position="23"/>
        <end position="233"/>
    </location>
</feature>
<dbReference type="GO" id="GO:0005886">
    <property type="term" value="C:plasma membrane"/>
    <property type="evidence" value="ECO:0007669"/>
    <property type="project" value="UniProtKB-SubCell"/>
</dbReference>
<sequence length="809" mass="85520">MGIVLNEILRSWRASLRRPGFLLLATAVLALGIGATASVFMLIDQVLLKPLPVPQVSRLAVLGPLDGGQVSSISPQQYQHLQSLSGVRSIGLMEGFTPTANIAGGGAPEQVPVTYADRHLLPTLGLHVQLGRNFNAQEDAPHGPKVVILTHGFWLRRYGGDPGVIGRDMQVEGVPHAIIGVLPASFDAVGNDGDIMLPTALRAGSLNDGTNYMAVARLDQGTTVASVAQQVDARLHAMYAQSDNKYWLHAHFGAQDFREAMHADSRPKLILFLCSALFVLLIALVNLTNLMLLRSLSRHHDVAVRSALGAPRLRLVLPALAEGLLIGVGGALLGVLLAASAMAWLQHFIPAAWLSGGRIHLGASVWFLGLALGIVGALLAAGLGLWRSHSGMSSDELREGGRSGIGVRSGRLGRALVVVQMALAMALLSVAGVFLHTLYDAARTPLGYASQGILTVDLAPVKAEYPDAASVASLSRRLVERFRGIPGVDSAVGMTNLPGGTRFDQFNIGALHAPGGEEFNSQYHAVGPGFFRLFGIHLLQGRAFSPSDIRGGEAVAIVNQAMAEKLYGGHALGKTIQQFHGESGWSARIVGVVGNTKQFGPLGSEPTVLYVPLAQVSEDALRVFRSFEPMRFAIRVHGDPNGYREALRQAIAEVAPDQPIAHMRTMSDVVASTLDAVRLNLLLVGVFSALSLLLASAGLYAVMAVAVAAREREFGVRTALGASPSRLIRLVLRGGLLQIAIGLALGVVLALSFTSMLRAVMEQIGRSGLFDPGAMLCVALALSFAGLLACLIPALRAARTLPMTALRGE</sequence>
<dbReference type="GO" id="GO:0022857">
    <property type="term" value="F:transmembrane transporter activity"/>
    <property type="evidence" value="ECO:0007669"/>
    <property type="project" value="TreeGrafter"/>
</dbReference>
<dbReference type="NCBIfam" id="TIGR03434">
    <property type="entry name" value="ADOP"/>
    <property type="match status" value="1"/>
</dbReference>
<evidence type="ECO:0000313" key="13">
    <source>
        <dbReference type="Proteomes" id="UP000560000"/>
    </source>
</evidence>
<dbReference type="AlphaFoldDB" id="A0A099CTL2"/>
<gene>
    <name evidence="11" type="ORF">HNQ86_002704</name>
    <name evidence="10" type="ORF">LF63_0112730</name>
</gene>
<dbReference type="STRING" id="1543381.LF63_0112730"/>
<dbReference type="OrthoDB" id="6008773at2"/>
<dbReference type="Pfam" id="PF02687">
    <property type="entry name" value="FtsX"/>
    <property type="match status" value="2"/>
</dbReference>
<keyword evidence="4 7" id="KW-1133">Transmembrane helix</keyword>
<dbReference type="EMBL" id="JROI01000014">
    <property type="protein sequence ID" value="KGI77104.1"/>
    <property type="molecule type" value="Genomic_DNA"/>
</dbReference>
<feature type="transmembrane region" description="Helical" evidence="7">
    <location>
        <begin position="730"/>
        <end position="753"/>
    </location>
</feature>
<evidence type="ECO:0000256" key="7">
    <source>
        <dbReference type="SAM" id="Phobius"/>
    </source>
</evidence>
<organism evidence="10 12">
    <name type="scientific">Oleiagrimonas soli</name>
    <dbReference type="NCBI Taxonomy" id="1543381"/>
    <lineage>
        <taxon>Bacteria</taxon>
        <taxon>Pseudomonadati</taxon>
        <taxon>Pseudomonadota</taxon>
        <taxon>Gammaproteobacteria</taxon>
        <taxon>Lysobacterales</taxon>
        <taxon>Rhodanobacteraceae</taxon>
        <taxon>Oleiagrimonas</taxon>
    </lineage>
</organism>
<dbReference type="Proteomes" id="UP000560000">
    <property type="component" value="Unassembled WGS sequence"/>
</dbReference>
<dbReference type="Pfam" id="PF12704">
    <property type="entry name" value="MacB_PCD"/>
    <property type="match status" value="2"/>
</dbReference>